<dbReference type="PANTHER" id="PTHR33824">
    <property type="entry name" value="POLYKETIDE CYCLASE/DEHYDRASE AND LIPID TRANSPORT SUPERFAMILY PROTEIN"/>
    <property type="match status" value="1"/>
</dbReference>
<dbReference type="EMBL" id="RPDH01000002">
    <property type="protein sequence ID" value="RPE08194.1"/>
    <property type="molecule type" value="Genomic_DNA"/>
</dbReference>
<dbReference type="Proteomes" id="UP000278351">
    <property type="component" value="Unassembled WGS sequence"/>
</dbReference>
<reference evidence="4 5" key="1">
    <citation type="submission" date="2018-11" db="EMBL/GenBank/DDBJ databases">
        <title>Chitinophaga lutea sp.nov., isolate from arsenic contaminated soil.</title>
        <authorList>
            <person name="Zong Y."/>
        </authorList>
    </citation>
    <scope>NUCLEOTIDE SEQUENCE [LARGE SCALE GENOMIC DNA]</scope>
    <source>
        <strain evidence="4 5">ZY74</strain>
    </source>
</reference>
<feature type="domain" description="Coenzyme Q-binding protein COQ10 START" evidence="2">
    <location>
        <begin position="133"/>
        <end position="254"/>
    </location>
</feature>
<dbReference type="InterPro" id="IPR047137">
    <property type="entry name" value="ORF3"/>
</dbReference>
<feature type="domain" description="Inner membrane protein YgaP-like transmembrane" evidence="3">
    <location>
        <begin position="56"/>
        <end position="114"/>
    </location>
</feature>
<accession>A0A3N4Q8Z4</accession>
<comment type="similarity">
    <text evidence="1">Belongs to the ribosome association toxin RatA family.</text>
</comment>
<sequence length="268" mass="30058">MRKFIHNSYSPNKLNITPFIFQQGIWQYHRKTDAMDQEHEMDKPQAGYMYENSTLINVSKNGRILSAAAGAALLYSGICGIGKKPVNGLCQVLAGGYLLYRGISGNCPIKAMIEGNDHAHHAKAINIRTSVLVDAPIADVYAYWRQLDNLPAFMGHLHDVHLLDNHRSHWTVKLMGDLTLEWDAEIVDERENDFFGWRSLEGATVMNAGKVRFRETLSGGTIIYVTISYRPPAGYAGAGLAKLLNPAFARLVKHDVKNFKHHLEHLYG</sequence>
<proteinExistence type="inferred from homology"/>
<evidence type="ECO:0000313" key="4">
    <source>
        <dbReference type="EMBL" id="RPE08194.1"/>
    </source>
</evidence>
<dbReference type="PANTHER" id="PTHR33824:SF7">
    <property type="entry name" value="POLYKETIDE CYCLASE_DEHYDRASE AND LIPID TRANSPORT SUPERFAMILY PROTEIN"/>
    <property type="match status" value="1"/>
</dbReference>
<dbReference type="InterPro" id="IPR023393">
    <property type="entry name" value="START-like_dom_sf"/>
</dbReference>
<gene>
    <name evidence="4" type="ORF">EGT74_14110</name>
</gene>
<keyword evidence="5" id="KW-1185">Reference proteome</keyword>
<name>A0A3N4Q8Z4_9BACT</name>
<evidence type="ECO:0000259" key="2">
    <source>
        <dbReference type="Pfam" id="PF03364"/>
    </source>
</evidence>
<dbReference type="InterPro" id="IPR021309">
    <property type="entry name" value="YgaP-like_TM"/>
</dbReference>
<organism evidence="4 5">
    <name type="scientific">Chitinophaga lutea</name>
    <dbReference type="NCBI Taxonomy" id="2488634"/>
    <lineage>
        <taxon>Bacteria</taxon>
        <taxon>Pseudomonadati</taxon>
        <taxon>Bacteroidota</taxon>
        <taxon>Chitinophagia</taxon>
        <taxon>Chitinophagales</taxon>
        <taxon>Chitinophagaceae</taxon>
        <taxon>Chitinophaga</taxon>
    </lineage>
</organism>
<dbReference type="CDD" id="cd07817">
    <property type="entry name" value="SRPBCC_8"/>
    <property type="match status" value="1"/>
</dbReference>
<evidence type="ECO:0000313" key="5">
    <source>
        <dbReference type="Proteomes" id="UP000278351"/>
    </source>
</evidence>
<dbReference type="Gene3D" id="3.30.530.20">
    <property type="match status" value="1"/>
</dbReference>
<comment type="caution">
    <text evidence="4">The sequence shown here is derived from an EMBL/GenBank/DDBJ whole genome shotgun (WGS) entry which is preliminary data.</text>
</comment>
<evidence type="ECO:0000259" key="3">
    <source>
        <dbReference type="Pfam" id="PF11127"/>
    </source>
</evidence>
<dbReference type="InterPro" id="IPR005031">
    <property type="entry name" value="COQ10_START"/>
</dbReference>
<dbReference type="SUPFAM" id="SSF55961">
    <property type="entry name" value="Bet v1-like"/>
    <property type="match status" value="1"/>
</dbReference>
<dbReference type="AlphaFoldDB" id="A0A3N4Q8Z4"/>
<evidence type="ECO:0000256" key="1">
    <source>
        <dbReference type="ARBA" id="ARBA00008918"/>
    </source>
</evidence>
<dbReference type="Pfam" id="PF11127">
    <property type="entry name" value="YgaP-like_TM"/>
    <property type="match status" value="1"/>
</dbReference>
<protein>
    <submittedName>
        <fullName evidence="4">SRPBCC family protein</fullName>
    </submittedName>
</protein>
<dbReference type="Pfam" id="PF03364">
    <property type="entry name" value="Polyketide_cyc"/>
    <property type="match status" value="1"/>
</dbReference>